<evidence type="ECO:0000256" key="1">
    <source>
        <dbReference type="ARBA" id="ARBA00012423"/>
    </source>
</evidence>
<organism evidence="13 14">
    <name type="scientific">Asticcacaulis taihuensis</name>
    <dbReference type="NCBI Taxonomy" id="260084"/>
    <lineage>
        <taxon>Bacteria</taxon>
        <taxon>Pseudomonadati</taxon>
        <taxon>Pseudomonadota</taxon>
        <taxon>Alphaproteobacteria</taxon>
        <taxon>Caulobacterales</taxon>
        <taxon>Caulobacteraceae</taxon>
        <taxon>Asticcacaulis</taxon>
    </lineage>
</organism>
<proteinExistence type="predicted"/>
<evidence type="ECO:0000256" key="8">
    <source>
        <dbReference type="ARBA" id="ARBA00042704"/>
    </source>
</evidence>
<name>A0A1G4QKZ0_9CAUL</name>
<dbReference type="GO" id="GO:0008474">
    <property type="term" value="F:palmitoyl-(protein) hydrolase activity"/>
    <property type="evidence" value="ECO:0007669"/>
    <property type="project" value="UniProtKB-EC"/>
</dbReference>
<evidence type="ECO:0000313" key="14">
    <source>
        <dbReference type="Proteomes" id="UP000199150"/>
    </source>
</evidence>
<dbReference type="InterPro" id="IPR052382">
    <property type="entry name" value="ABHD10_acyl-thioesterase"/>
</dbReference>
<keyword evidence="3" id="KW-0809">Transit peptide</keyword>
<keyword evidence="14" id="KW-1185">Reference proteome</keyword>
<evidence type="ECO:0000256" key="3">
    <source>
        <dbReference type="ARBA" id="ARBA00022946"/>
    </source>
</evidence>
<evidence type="ECO:0000256" key="7">
    <source>
        <dbReference type="ARBA" id="ARBA00042645"/>
    </source>
</evidence>
<evidence type="ECO:0000256" key="4">
    <source>
        <dbReference type="ARBA" id="ARBA00039132"/>
    </source>
</evidence>
<dbReference type="Proteomes" id="UP000199150">
    <property type="component" value="Unassembled WGS sequence"/>
</dbReference>
<evidence type="ECO:0000313" key="13">
    <source>
        <dbReference type="EMBL" id="SCW44988.1"/>
    </source>
</evidence>
<evidence type="ECO:0000256" key="5">
    <source>
        <dbReference type="ARBA" id="ARBA00039314"/>
    </source>
</evidence>
<accession>A0A1G4QKZ0</accession>
<evidence type="ECO:0000256" key="2">
    <source>
        <dbReference type="ARBA" id="ARBA00022801"/>
    </source>
</evidence>
<dbReference type="GO" id="GO:0102390">
    <property type="term" value="F:mycophenolic acid acyl-glucuronide esterase activity"/>
    <property type="evidence" value="ECO:0007669"/>
    <property type="project" value="UniProtKB-EC"/>
</dbReference>
<dbReference type="EC" id="3.1.2.22" evidence="1"/>
<reference evidence="14" key="1">
    <citation type="submission" date="2016-10" db="EMBL/GenBank/DDBJ databases">
        <authorList>
            <person name="Varghese N."/>
            <person name="Submissions S."/>
        </authorList>
    </citation>
    <scope>NUCLEOTIDE SEQUENCE [LARGE SCALE GENOMIC DNA]</scope>
    <source>
        <strain evidence="14">CGMCC 1.3431</strain>
    </source>
</reference>
<evidence type="ECO:0000256" key="11">
    <source>
        <dbReference type="ARBA" id="ARBA00047972"/>
    </source>
</evidence>
<dbReference type="EMBL" id="FMTS01000001">
    <property type="protein sequence ID" value="SCW44988.1"/>
    <property type="molecule type" value="Genomic_DNA"/>
</dbReference>
<dbReference type="STRING" id="260084.SAMN02927928_1315"/>
<dbReference type="RefSeq" id="WP_090646159.1">
    <property type="nucleotide sequence ID" value="NZ_CBCRYE010000001.1"/>
</dbReference>
<protein>
    <recommendedName>
        <fullName evidence="5">Palmitoyl-protein thioesterase ABHD10, mitochondrial</fullName>
        <ecNumber evidence="4">3.1.1.93</ecNumber>
        <ecNumber evidence="1">3.1.2.22</ecNumber>
    </recommendedName>
    <alternativeName>
        <fullName evidence="7">Acyl-protein thioesterase ABHD10</fullName>
    </alternativeName>
    <alternativeName>
        <fullName evidence="8">Alpha/beta hydrolase domain-containing protein 10</fullName>
    </alternativeName>
    <alternativeName>
        <fullName evidence="6">Mycophenolic acid acyl-glucuronide esterase, mitochondrial</fullName>
    </alternativeName>
</protein>
<feature type="domain" description="AB hydrolase-1" evidence="12">
    <location>
        <begin position="48"/>
        <end position="237"/>
    </location>
</feature>
<dbReference type="Pfam" id="PF12697">
    <property type="entry name" value="Abhydrolase_6"/>
    <property type="match status" value="1"/>
</dbReference>
<dbReference type="SUPFAM" id="SSF53474">
    <property type="entry name" value="alpha/beta-Hydrolases"/>
    <property type="match status" value="1"/>
</dbReference>
<dbReference type="OrthoDB" id="9813296at2"/>
<evidence type="ECO:0000259" key="12">
    <source>
        <dbReference type="Pfam" id="PF12697"/>
    </source>
</evidence>
<evidence type="ECO:0000256" key="9">
    <source>
        <dbReference type="ARBA" id="ARBA00046047"/>
    </source>
</evidence>
<evidence type="ECO:0000256" key="6">
    <source>
        <dbReference type="ARBA" id="ARBA00041520"/>
    </source>
</evidence>
<comment type="function">
    <text evidence="9">Acts as an acyl-protein thioesterase that hydrolyzes fatty acids from acylated residues in proteins. Regulates the mitochondrial S-depalmitoylation of the nucleophilic active site residue of peroxiredoxin-5/PRDX5, a key antioxidant protein, therefore modulating mitochondrial antioxidant ability. Also catalyzes the deglucuronidation of mycophenolic acid acyl-glucuronide, an active metabolite of the immunosuppressant drug mycophenolate.</text>
</comment>
<sequence length="256" mass="28296">MDIPFVQEPAEWLDTPQGDRLAYRRVRGEGATLLWLGGFLSDMTGSKVTRLTAEARARGWNFLCFDYFAHGETGGDFAEARVGRWRENALAVLVHLTEGPVVAIGSSMGGHMLSLLMKARPERIKAAGFLAPAADFATALILPSLSPEDRRQLEVSGVWMMPGYDRPVPLSQAFFEEAKAHEVLNGPIAFDGPLRILHGMKDDVVPWRHGLRLLETVTTPDAHIHLIKDGDHRLSRPQDLDLLVDMVAELLLLSKG</sequence>
<dbReference type="PANTHER" id="PTHR16138:SF7">
    <property type="entry name" value="PALMITOYL-PROTEIN THIOESTERASE ABHD10, MITOCHONDRIAL"/>
    <property type="match status" value="1"/>
</dbReference>
<gene>
    <name evidence="13" type="ORF">SAMN02927928_1315</name>
</gene>
<evidence type="ECO:0000256" key="10">
    <source>
        <dbReference type="ARBA" id="ARBA00047409"/>
    </source>
</evidence>
<dbReference type="Gene3D" id="3.40.50.1820">
    <property type="entry name" value="alpha/beta hydrolase"/>
    <property type="match status" value="1"/>
</dbReference>
<dbReference type="AlphaFoldDB" id="A0A1G4QKZ0"/>
<comment type="catalytic activity">
    <reaction evidence="11">
        <text>mycophenolic acid O-acyl-beta-D-glucuronide + H2O = mycophenolate + D-glucuronate + H(+)</text>
        <dbReference type="Rhea" id="RHEA:34179"/>
        <dbReference type="ChEBI" id="CHEBI:15377"/>
        <dbReference type="ChEBI" id="CHEBI:15378"/>
        <dbReference type="ChEBI" id="CHEBI:58720"/>
        <dbReference type="ChEBI" id="CHEBI:62932"/>
        <dbReference type="ChEBI" id="CHEBI:66982"/>
        <dbReference type="EC" id="3.1.1.93"/>
    </reaction>
    <physiologicalReaction direction="left-to-right" evidence="11">
        <dbReference type="Rhea" id="RHEA:34180"/>
    </physiologicalReaction>
</comment>
<dbReference type="PANTHER" id="PTHR16138">
    <property type="entry name" value="MYCOPHENOLIC ACID ACYL-GLUCURONIDE ESTERASE, MITOCHONDRIAL"/>
    <property type="match status" value="1"/>
</dbReference>
<keyword evidence="2" id="KW-0378">Hydrolase</keyword>
<dbReference type="InterPro" id="IPR000073">
    <property type="entry name" value="AB_hydrolase_1"/>
</dbReference>
<dbReference type="EC" id="3.1.1.93" evidence="4"/>
<dbReference type="InterPro" id="IPR029058">
    <property type="entry name" value="AB_hydrolase_fold"/>
</dbReference>
<comment type="catalytic activity">
    <reaction evidence="10">
        <text>S-hexadecanoyl-L-cysteinyl-[protein] + H2O = L-cysteinyl-[protein] + hexadecanoate + H(+)</text>
        <dbReference type="Rhea" id="RHEA:19233"/>
        <dbReference type="Rhea" id="RHEA-COMP:10131"/>
        <dbReference type="Rhea" id="RHEA-COMP:11032"/>
        <dbReference type="ChEBI" id="CHEBI:7896"/>
        <dbReference type="ChEBI" id="CHEBI:15377"/>
        <dbReference type="ChEBI" id="CHEBI:15378"/>
        <dbReference type="ChEBI" id="CHEBI:29950"/>
        <dbReference type="ChEBI" id="CHEBI:74151"/>
        <dbReference type="EC" id="3.1.2.22"/>
    </reaction>
    <physiologicalReaction direction="left-to-right" evidence="10">
        <dbReference type="Rhea" id="RHEA:19234"/>
    </physiologicalReaction>
</comment>